<dbReference type="Pfam" id="PF03284">
    <property type="entry name" value="PHZA_PHZB"/>
    <property type="match status" value="1"/>
</dbReference>
<reference evidence="3 4" key="1">
    <citation type="submission" date="2018-08" db="EMBL/GenBank/DDBJ databases">
        <title>A genome reference for cultivated species of the human gut microbiota.</title>
        <authorList>
            <person name="Zou Y."/>
            <person name="Xue W."/>
            <person name="Luo G."/>
        </authorList>
    </citation>
    <scope>NUCLEOTIDE SEQUENCE [LARGE SCALE GENOMIC DNA]</scope>
    <source>
        <strain evidence="3 4">AM07-24</strain>
    </source>
</reference>
<dbReference type="Proteomes" id="UP000284841">
    <property type="component" value="Unassembled WGS sequence"/>
</dbReference>
<evidence type="ECO:0000313" key="4">
    <source>
        <dbReference type="Proteomes" id="UP000284841"/>
    </source>
</evidence>
<protein>
    <recommendedName>
        <fullName evidence="5">SnoaL-like domain-containing protein</fullName>
    </recommendedName>
</protein>
<evidence type="ECO:0008006" key="5">
    <source>
        <dbReference type="Google" id="ProtNLM"/>
    </source>
</evidence>
<evidence type="ECO:0000256" key="1">
    <source>
        <dbReference type="ARBA" id="ARBA00009377"/>
    </source>
</evidence>
<dbReference type="Gene3D" id="3.10.450.50">
    <property type="match status" value="2"/>
</dbReference>
<accession>A0A415DYW4</accession>
<proteinExistence type="inferred from homology"/>
<keyword evidence="4" id="KW-1185">Reference proteome</keyword>
<gene>
    <name evidence="3" type="ORF">DW099_13725</name>
</gene>
<dbReference type="OrthoDB" id="2085357at2"/>
<organism evidence="3 4">
    <name type="scientific">Emergencia timonensis</name>
    <dbReference type="NCBI Taxonomy" id="1776384"/>
    <lineage>
        <taxon>Bacteria</taxon>
        <taxon>Bacillati</taxon>
        <taxon>Bacillota</taxon>
        <taxon>Clostridia</taxon>
        <taxon>Peptostreptococcales</taxon>
        <taxon>Anaerovoracaceae</taxon>
        <taxon>Emergencia</taxon>
    </lineage>
</organism>
<keyword evidence="2" id="KW-0045">Antibiotic biosynthesis</keyword>
<dbReference type="RefSeq" id="WP_118336072.1">
    <property type="nucleotide sequence ID" value="NZ_AP025567.1"/>
</dbReference>
<dbReference type="EMBL" id="QRMS01000004">
    <property type="protein sequence ID" value="RHJ85901.1"/>
    <property type="molecule type" value="Genomic_DNA"/>
</dbReference>
<dbReference type="SUPFAM" id="SSF54427">
    <property type="entry name" value="NTF2-like"/>
    <property type="match status" value="2"/>
</dbReference>
<evidence type="ECO:0000256" key="2">
    <source>
        <dbReference type="ARBA" id="ARBA00023194"/>
    </source>
</evidence>
<comment type="caution">
    <text evidence="3">The sequence shown here is derived from an EMBL/GenBank/DDBJ whole genome shotgun (WGS) entry which is preliminary data.</text>
</comment>
<dbReference type="GO" id="GO:0017000">
    <property type="term" value="P:antibiotic biosynthetic process"/>
    <property type="evidence" value="ECO:0007669"/>
    <property type="project" value="UniProtKB-KW"/>
</dbReference>
<dbReference type="InterPro" id="IPR032710">
    <property type="entry name" value="NTF2-like_dom_sf"/>
</dbReference>
<dbReference type="STRING" id="1776384.GCA_900086585_02009"/>
<dbReference type="InterPro" id="IPR004964">
    <property type="entry name" value="PhzA_PhzB"/>
</dbReference>
<name>A0A415DYW4_9FIRM</name>
<evidence type="ECO:0000313" key="3">
    <source>
        <dbReference type="EMBL" id="RHJ85901.1"/>
    </source>
</evidence>
<dbReference type="AlphaFoldDB" id="A0A415DYW4"/>
<comment type="similarity">
    <text evidence="1">Belongs to the PhzA/PhzB family.</text>
</comment>
<sequence>MFIKSKANVNEKDMECCRQFAETIYWQQECEEIFDGAFSLDLPYAPPGMYQHLGKNELKWHYDWLSHTVGNDWKWENTKALGTDHESIFWVFRTGSGSVCWGGKEGWYESKFATLLHIQDGRITYAKDHFDPAGFYKAIGVELPKFCYDAKSPEQFQERAKPSQAPCTEEDLKRQIERTLDFFVHPDYWNPEVKEVLTEDFVHELTFAPADMPRIYRGREYDALNEWLDRHLKGGTIYDEVFYQTTDSHIYITEYNCLFETDWGYTAEQIQAGAHGRYPNREISYIELDDQGRCRRLDEYLNTMSKFLSINASVPTFPYMFY</sequence>